<dbReference type="InterPro" id="IPR044926">
    <property type="entry name" value="RGS_subdomain_2"/>
</dbReference>
<reference evidence="4" key="2">
    <citation type="journal article" date="2023" name="IMA Fungus">
        <title>Comparative genomic study of the Penicillium genus elucidates a diverse pangenome and 15 lateral gene transfer events.</title>
        <authorList>
            <person name="Petersen C."/>
            <person name="Sorensen T."/>
            <person name="Nielsen M.R."/>
            <person name="Sondergaard T.E."/>
            <person name="Sorensen J.L."/>
            <person name="Fitzpatrick D.A."/>
            <person name="Frisvad J.C."/>
            <person name="Nielsen K.L."/>
        </authorList>
    </citation>
    <scope>NUCLEOTIDE SEQUENCE</scope>
    <source>
        <strain evidence="4">IBT 30069</strain>
    </source>
</reference>
<feature type="transmembrane region" description="Helical" evidence="2">
    <location>
        <begin position="153"/>
        <end position="174"/>
    </location>
</feature>
<organism evidence="4 5">
    <name type="scientific">Penicillium angulare</name>
    <dbReference type="NCBI Taxonomy" id="116970"/>
    <lineage>
        <taxon>Eukaryota</taxon>
        <taxon>Fungi</taxon>
        <taxon>Dikarya</taxon>
        <taxon>Ascomycota</taxon>
        <taxon>Pezizomycotina</taxon>
        <taxon>Eurotiomycetes</taxon>
        <taxon>Eurotiomycetidae</taxon>
        <taxon>Eurotiales</taxon>
        <taxon>Aspergillaceae</taxon>
        <taxon>Penicillium</taxon>
    </lineage>
</organism>
<dbReference type="InterPro" id="IPR016137">
    <property type="entry name" value="RGS"/>
</dbReference>
<dbReference type="Gene3D" id="1.10.167.10">
    <property type="entry name" value="Regulator of G-protein Signalling 4, domain 2"/>
    <property type="match status" value="1"/>
</dbReference>
<feature type="transmembrane region" description="Helical" evidence="2">
    <location>
        <begin position="56"/>
        <end position="75"/>
    </location>
</feature>
<feature type="transmembrane region" description="Helical" evidence="2">
    <location>
        <begin position="206"/>
        <end position="228"/>
    </location>
</feature>
<dbReference type="OrthoDB" id="5313079at2759"/>
<name>A0A9W9FWW2_9EURO</name>
<evidence type="ECO:0000256" key="2">
    <source>
        <dbReference type="SAM" id="Phobius"/>
    </source>
</evidence>
<evidence type="ECO:0000313" key="4">
    <source>
        <dbReference type="EMBL" id="KAJ5107935.1"/>
    </source>
</evidence>
<feature type="transmembrane region" description="Helical" evidence="2">
    <location>
        <begin position="87"/>
        <end position="105"/>
    </location>
</feature>
<reference evidence="4" key="1">
    <citation type="submission" date="2022-11" db="EMBL/GenBank/DDBJ databases">
        <authorList>
            <person name="Petersen C."/>
        </authorList>
    </citation>
    <scope>NUCLEOTIDE SEQUENCE</scope>
    <source>
        <strain evidence="4">IBT 30069</strain>
    </source>
</reference>
<keyword evidence="2" id="KW-0472">Membrane</keyword>
<comment type="caution">
    <text evidence="4">The sequence shown here is derived from an EMBL/GenBank/DDBJ whole genome shotgun (WGS) entry which is preliminary data.</text>
</comment>
<keyword evidence="2" id="KW-0812">Transmembrane</keyword>
<evidence type="ECO:0000313" key="5">
    <source>
        <dbReference type="Proteomes" id="UP001149165"/>
    </source>
</evidence>
<dbReference type="Proteomes" id="UP001149165">
    <property type="component" value="Unassembled WGS sequence"/>
</dbReference>
<evidence type="ECO:0000259" key="3">
    <source>
        <dbReference type="PROSITE" id="PS50132"/>
    </source>
</evidence>
<protein>
    <recommendedName>
        <fullName evidence="3">RGS domain-containing protein</fullName>
    </recommendedName>
</protein>
<proteinExistence type="predicted"/>
<gene>
    <name evidence="4" type="ORF">N7456_004610</name>
</gene>
<dbReference type="EMBL" id="JAPQKH010000003">
    <property type="protein sequence ID" value="KAJ5107935.1"/>
    <property type="molecule type" value="Genomic_DNA"/>
</dbReference>
<keyword evidence="2" id="KW-1133">Transmembrane helix</keyword>
<dbReference type="PROSITE" id="PS50132">
    <property type="entry name" value="RGS"/>
    <property type="match status" value="1"/>
</dbReference>
<dbReference type="AlphaFoldDB" id="A0A9W9FWW2"/>
<dbReference type="SUPFAM" id="SSF48097">
    <property type="entry name" value="Regulator of G-protein signaling, RGS"/>
    <property type="match status" value="1"/>
</dbReference>
<keyword evidence="5" id="KW-1185">Reference proteome</keyword>
<accession>A0A9W9FWW2</accession>
<feature type="region of interest" description="Disordered" evidence="1">
    <location>
        <begin position="476"/>
        <end position="501"/>
    </location>
</feature>
<sequence>MGSELGVTGDSKSQANLSPVSVWWICYGCIWTFFLCLGIAYMVIHRNSPTIRIRGLGLMLSSIFFLHLYFWSVQFGLCMGNVMPGDAMFWFMGVWLPVGLSLFYASNARFLHIARLQKKYAYPCSRLPGDSSKFRRQSGLMGRFHRLDYSSKSFLVVGVLMFVQIGLSVLMYLISRKYHPSWGIPGTEVTGTPMEMKAEQGRGWEWWPGIVSQFVWCWIIAPITLWKARDIHDTQGWRTQTIACVIAGLPATPLWLAAIYADGMAYMQSVWLPPQWICVSILVIEIFTIFLPCFEVWKRQSLRQDTLDAIAQWEARNKSSSGEGGEAKSLASGSTAVESILSAWKSTKGSIRSDASGESILTMGALEYVLERNPAPLQEFSALREFSGENIAFLTAVAEWKHSLPVALRDTTAIRDDKVQELMREPFNRALHIYAEYVSPGHAEFPVNVSHQVLRKLERIFEKPTLLLYGEREEPEPATPFKETFDLDSPITPDTGDSEKGLKNSVREIRNLVQYWGDIPEEFDASIFDESEGSIKYLVLTNTWPKFIKIHRSSISSAATLEAGVNVVGLNDERSEKSART</sequence>
<feature type="transmembrane region" description="Helical" evidence="2">
    <location>
        <begin position="273"/>
        <end position="294"/>
    </location>
</feature>
<feature type="transmembrane region" description="Helical" evidence="2">
    <location>
        <begin position="20"/>
        <end position="44"/>
    </location>
</feature>
<dbReference type="InterPro" id="IPR036305">
    <property type="entry name" value="RGS_sf"/>
</dbReference>
<feature type="domain" description="RGS" evidence="3">
    <location>
        <begin position="385"/>
        <end position="486"/>
    </location>
</feature>
<evidence type="ECO:0000256" key="1">
    <source>
        <dbReference type="SAM" id="MobiDB-lite"/>
    </source>
</evidence>
<feature type="transmembrane region" description="Helical" evidence="2">
    <location>
        <begin position="240"/>
        <end position="261"/>
    </location>
</feature>